<organism evidence="13">
    <name type="scientific">Hypocrea jecorina (strain QM6a)</name>
    <name type="common">Trichoderma reesei</name>
    <dbReference type="NCBI Taxonomy" id="431241"/>
    <lineage>
        <taxon>Eukaryota</taxon>
        <taxon>Fungi</taxon>
        <taxon>Dikarya</taxon>
        <taxon>Ascomycota</taxon>
        <taxon>Pezizomycotina</taxon>
        <taxon>Sordariomycetes</taxon>
        <taxon>Hypocreomycetidae</taxon>
        <taxon>Hypocreales</taxon>
        <taxon>Hypocreaceae</taxon>
        <taxon>Trichoderma</taxon>
    </lineage>
</organism>
<dbReference type="EMBL" id="GL985065">
    <property type="protein sequence ID" value="EGR48322.1"/>
    <property type="molecule type" value="Genomic_DNA"/>
</dbReference>
<evidence type="ECO:0000313" key="13">
    <source>
        <dbReference type="Proteomes" id="UP000008984"/>
    </source>
</evidence>
<feature type="domain" description="Glycoside hydrolase family 5" evidence="11">
    <location>
        <begin position="131"/>
        <end position="257"/>
    </location>
</feature>
<keyword evidence="6 10" id="KW-0732">Signal</keyword>
<sequence>MKLSIAAYVIAASSLVTASNSFAGSSLYFLPGLSTTDQAYYINTLAGYGAKVVRIWVNQLDTGCVKGSNVVTSVQDFETTIGQYNWDSLAKIDKVLAQLAAKGMKAIISPHDGNVIHNGDVDGNGCDIYCTTYGTSFYGNSNAQTQYDARIKAILTYKSPSSGLQWGNWSQAILAFDLQNEPFQFTFDGANNDPSNWLCNRATNFKKYITDSNIKVATGGIGGDQVHGYNLLGKALTCSNIDIMSIHAYVGQANTWGALLPGFESTAASNKKLLHVEEWGVQTDYSSGFDDQAASLNAQGIPWTYWQMIPGSDGTQSCSSGCCTGYDGFEVGFNSGKGNLQYAISQANSQTTKQDWSFVGAPPNGGGSNPPPPPPPSNDYPCDGCTWGLYLDVRAGTATVLLPVSRPTLAWEDTARTAPGDAGVGIATRLSRVMQITRVLMACVITLGRQLASVRSSMACVGSLADVSIRDTQGFWRNNVS</sequence>
<dbReference type="STRING" id="431241.G0RK71"/>
<dbReference type="AlphaFoldDB" id="G0RK71"/>
<evidence type="ECO:0000256" key="7">
    <source>
        <dbReference type="ARBA" id="ARBA00022801"/>
    </source>
</evidence>
<keyword evidence="7 12" id="KW-0378">Hydrolase</keyword>
<dbReference type="InterPro" id="IPR045053">
    <property type="entry name" value="MAN-like"/>
</dbReference>
<comment type="similarity">
    <text evidence="3">Belongs to the glycosyl hydrolase 5 (cellulase A) family.</text>
</comment>
<evidence type="ECO:0000256" key="10">
    <source>
        <dbReference type="SAM" id="SignalP"/>
    </source>
</evidence>
<dbReference type="Pfam" id="PF26410">
    <property type="entry name" value="GH5_mannosidase"/>
    <property type="match status" value="1"/>
</dbReference>
<dbReference type="GO" id="GO:0016985">
    <property type="term" value="F:mannan endo-1,4-beta-mannosidase activity"/>
    <property type="evidence" value="ECO:0007669"/>
    <property type="project" value="UniProtKB-EC"/>
</dbReference>
<comment type="catalytic activity">
    <reaction evidence="1">
        <text>Random hydrolysis of (1-&gt;4)-beta-D-mannosidic linkages in mannans, galactomannans and glucomannans.</text>
        <dbReference type="EC" id="3.2.1.78"/>
    </reaction>
</comment>
<dbReference type="Proteomes" id="UP000008984">
    <property type="component" value="Unassembled WGS sequence"/>
</dbReference>
<feature type="compositionally biased region" description="Pro residues" evidence="9">
    <location>
        <begin position="369"/>
        <end position="378"/>
    </location>
</feature>
<name>G0RK71_HYPJQ</name>
<feature type="chain" id="PRO_5003408325" description="mannan endo-1,4-beta-mannosidase" evidence="10">
    <location>
        <begin position="19"/>
        <end position="481"/>
    </location>
</feature>
<dbReference type="KEGG" id="tre:TRIREDRAFT_71554"/>
<dbReference type="VEuPathDB" id="FungiDB:TRIREDRAFT_71554"/>
<dbReference type="GO" id="GO:0046355">
    <property type="term" value="P:mannan catabolic process"/>
    <property type="evidence" value="ECO:0007669"/>
    <property type="project" value="UniProtKB-ARBA"/>
</dbReference>
<feature type="non-terminal residue" evidence="12">
    <location>
        <position position="481"/>
    </location>
</feature>
<evidence type="ECO:0000256" key="6">
    <source>
        <dbReference type="ARBA" id="ARBA00022729"/>
    </source>
</evidence>
<comment type="subcellular location">
    <subcellularLocation>
        <location evidence="2">Secreted</location>
    </subcellularLocation>
</comment>
<dbReference type="RefSeq" id="XP_006965734.1">
    <property type="nucleotide sequence ID" value="XM_006965672.2"/>
</dbReference>
<evidence type="ECO:0000256" key="4">
    <source>
        <dbReference type="ARBA" id="ARBA00012706"/>
    </source>
</evidence>
<gene>
    <name evidence="12" type="ORF">TRIREDRAFT_71554</name>
</gene>
<keyword evidence="8" id="KW-0326">Glycosidase</keyword>
<dbReference type="HOGENOM" id="CLU_042568_2_0_1"/>
<dbReference type="InterPro" id="IPR001547">
    <property type="entry name" value="Glyco_hydro_5"/>
</dbReference>
<dbReference type="GeneID" id="18488103"/>
<reference evidence="12 13" key="1">
    <citation type="journal article" date="2008" name="Nat. Biotechnol.">
        <title>Genome sequencing and analysis of the biomass-degrading fungus Trichoderma reesei (syn. Hypocrea jecorina).</title>
        <authorList>
            <person name="Martinez D."/>
            <person name="Berka R.M."/>
            <person name="Henrissat B."/>
            <person name="Saloheimo M."/>
            <person name="Arvas M."/>
            <person name="Baker S.E."/>
            <person name="Chapman J."/>
            <person name="Chertkov O."/>
            <person name="Coutinho P.M."/>
            <person name="Cullen D."/>
            <person name="Danchin E.G."/>
            <person name="Grigoriev I.V."/>
            <person name="Harris P."/>
            <person name="Jackson M."/>
            <person name="Kubicek C.P."/>
            <person name="Han C.S."/>
            <person name="Ho I."/>
            <person name="Larrondo L.F."/>
            <person name="de Leon A.L."/>
            <person name="Magnuson J.K."/>
            <person name="Merino S."/>
            <person name="Misra M."/>
            <person name="Nelson B."/>
            <person name="Putnam N."/>
            <person name="Robbertse B."/>
            <person name="Salamov A.A."/>
            <person name="Schmoll M."/>
            <person name="Terry A."/>
            <person name="Thayer N."/>
            <person name="Westerholm-Parvinen A."/>
            <person name="Schoch C.L."/>
            <person name="Yao J."/>
            <person name="Barabote R."/>
            <person name="Nelson M.A."/>
            <person name="Detter C."/>
            <person name="Bruce D."/>
            <person name="Kuske C.R."/>
            <person name="Xie G."/>
            <person name="Richardson P."/>
            <person name="Rokhsar D.S."/>
            <person name="Lucas S.M."/>
            <person name="Rubin E.M."/>
            <person name="Dunn-Coleman N."/>
            <person name="Ward M."/>
            <person name="Brettin T.S."/>
        </authorList>
    </citation>
    <scope>NUCLEOTIDE SEQUENCE [LARGE SCALE GENOMIC DNA]</scope>
    <source>
        <strain evidence="12 13">QM6a</strain>
    </source>
</reference>
<evidence type="ECO:0000256" key="8">
    <source>
        <dbReference type="ARBA" id="ARBA00023295"/>
    </source>
</evidence>
<dbReference type="eggNOG" id="ENOG502S50Q">
    <property type="taxonomic scope" value="Eukaryota"/>
</dbReference>
<evidence type="ECO:0000256" key="3">
    <source>
        <dbReference type="ARBA" id="ARBA00005641"/>
    </source>
</evidence>
<dbReference type="SUPFAM" id="SSF51445">
    <property type="entry name" value="(Trans)glycosidases"/>
    <property type="match status" value="1"/>
</dbReference>
<evidence type="ECO:0000256" key="1">
    <source>
        <dbReference type="ARBA" id="ARBA00001678"/>
    </source>
</evidence>
<dbReference type="EC" id="3.2.1.78" evidence="4"/>
<dbReference type="OrthoDB" id="428177at2759"/>
<proteinExistence type="inferred from homology"/>
<evidence type="ECO:0000259" key="11">
    <source>
        <dbReference type="Pfam" id="PF26410"/>
    </source>
</evidence>
<dbReference type="Gene3D" id="3.20.20.80">
    <property type="entry name" value="Glycosidases"/>
    <property type="match status" value="1"/>
</dbReference>
<dbReference type="PANTHER" id="PTHR31451:SF39">
    <property type="entry name" value="MANNAN ENDO-1,4-BETA-MANNOSIDASE 1"/>
    <property type="match status" value="1"/>
</dbReference>
<feature type="signal peptide" evidence="10">
    <location>
        <begin position="1"/>
        <end position="18"/>
    </location>
</feature>
<feature type="region of interest" description="Disordered" evidence="9">
    <location>
        <begin position="353"/>
        <end position="379"/>
    </location>
</feature>
<keyword evidence="13" id="KW-1185">Reference proteome</keyword>
<evidence type="ECO:0000256" key="5">
    <source>
        <dbReference type="ARBA" id="ARBA00022525"/>
    </source>
</evidence>
<accession>G0RK71</accession>
<protein>
    <recommendedName>
        <fullName evidence="4">mannan endo-1,4-beta-mannosidase</fullName>
        <ecNumber evidence="4">3.2.1.78</ecNumber>
    </recommendedName>
</protein>
<evidence type="ECO:0000313" key="12">
    <source>
        <dbReference type="EMBL" id="EGR48322.1"/>
    </source>
</evidence>
<evidence type="ECO:0000256" key="2">
    <source>
        <dbReference type="ARBA" id="ARBA00004613"/>
    </source>
</evidence>
<evidence type="ECO:0000256" key="9">
    <source>
        <dbReference type="SAM" id="MobiDB-lite"/>
    </source>
</evidence>
<dbReference type="PANTHER" id="PTHR31451">
    <property type="match status" value="1"/>
</dbReference>
<dbReference type="GO" id="GO:0005576">
    <property type="term" value="C:extracellular region"/>
    <property type="evidence" value="ECO:0007669"/>
    <property type="project" value="UniProtKB-SubCell"/>
</dbReference>
<dbReference type="InterPro" id="IPR017853">
    <property type="entry name" value="GH"/>
</dbReference>
<keyword evidence="5" id="KW-0964">Secreted</keyword>